<keyword evidence="3" id="KW-1185">Reference proteome</keyword>
<reference evidence="2 3" key="1">
    <citation type="submission" date="2015-09" db="EMBL/GenBank/DDBJ databases">
        <title>Genome announcement of multiple Pseudomonas syringae strains.</title>
        <authorList>
            <person name="Thakur S."/>
            <person name="Wang P.W."/>
            <person name="Gong Y."/>
            <person name="Weir B.S."/>
            <person name="Guttman D.S."/>
        </authorList>
    </citation>
    <scope>NUCLEOTIDE SEQUENCE [LARGE SCALE GENOMIC DNA]</scope>
    <source>
        <strain evidence="2 3">ICMP6289</strain>
    </source>
</reference>
<evidence type="ECO:0000313" key="3">
    <source>
        <dbReference type="Proteomes" id="UP000050455"/>
    </source>
</evidence>
<organism evidence="2 3">
    <name type="scientific">Pseudomonas meliae</name>
    <dbReference type="NCBI Taxonomy" id="86176"/>
    <lineage>
        <taxon>Bacteria</taxon>
        <taxon>Pseudomonadati</taxon>
        <taxon>Pseudomonadota</taxon>
        <taxon>Gammaproteobacteria</taxon>
        <taxon>Pseudomonadales</taxon>
        <taxon>Pseudomonadaceae</taxon>
        <taxon>Pseudomonas</taxon>
    </lineage>
</organism>
<dbReference type="InterPro" id="IPR018777">
    <property type="entry name" value="Replication_initiator_prot_A"/>
</dbReference>
<proteinExistence type="predicted"/>
<dbReference type="RefSeq" id="WP_052508602.1">
    <property type="nucleotide sequence ID" value="NZ_JYHE01000258.1"/>
</dbReference>
<dbReference type="AlphaFoldDB" id="A0A0P9UXJ9"/>
<gene>
    <name evidence="2" type="ORF">ALO64_02206</name>
</gene>
<dbReference type="PATRIC" id="fig|86176.4.peg.2405"/>
<dbReference type="EMBL" id="LJQT01000050">
    <property type="protein sequence ID" value="KPX94802.1"/>
    <property type="molecule type" value="Genomic_DNA"/>
</dbReference>
<sequence>MTEMKTADMAAEEEKRQKKGRKSSVVPYVQTDMFQANIVEWPVKDDLASMEFPLFSLSTKPDTSVREYSQPGTNKRVRIIPPVIGAATVFDKDLLLFLGSQIIEARKAGMPISKRVKFDTYDFLTGTSRDPGGNAYSNVLDMLRRLKGTQLETNIVTGGQEQTKGFGWIEDYTVTKTASNGKGVLECEVVLSEWIYNAFLHFEVMSIDRRYFGLRMPLERRLYELARKHLGNKMIWAADIGALQQKCGSKQSLTHFRADIRKIIERDLLPDYHMALDTSVKPQRIVFYTRDKQSLLEELAVKGEMEWFVALEKRDMES</sequence>
<name>A0A0P9UXJ9_9PSED</name>
<evidence type="ECO:0000313" key="2">
    <source>
        <dbReference type="EMBL" id="KPX94802.1"/>
    </source>
</evidence>
<evidence type="ECO:0000256" key="1">
    <source>
        <dbReference type="SAM" id="MobiDB-lite"/>
    </source>
</evidence>
<dbReference type="Proteomes" id="UP000050455">
    <property type="component" value="Unassembled WGS sequence"/>
</dbReference>
<dbReference type="Pfam" id="PF10134">
    <property type="entry name" value="RPA"/>
    <property type="match status" value="1"/>
</dbReference>
<accession>A0A0P9UXJ9</accession>
<protein>
    <submittedName>
        <fullName evidence="2">Putative replication protein</fullName>
    </submittedName>
</protein>
<feature type="region of interest" description="Disordered" evidence="1">
    <location>
        <begin position="1"/>
        <end position="23"/>
    </location>
</feature>
<comment type="caution">
    <text evidence="2">The sequence shown here is derived from an EMBL/GenBank/DDBJ whole genome shotgun (WGS) entry which is preliminary data.</text>
</comment>